<dbReference type="Proteomes" id="UP000472879">
    <property type="component" value="Unassembled WGS sequence"/>
</dbReference>
<gene>
    <name evidence="1" type="ORF">GIX81_02585</name>
</gene>
<comment type="caution">
    <text evidence="1">The sequence shown here is derived from an EMBL/GenBank/DDBJ whole genome shotgun (WGS) entry which is preliminary data.</text>
</comment>
<protein>
    <submittedName>
        <fullName evidence="1">Uncharacterized protein</fullName>
    </submittedName>
</protein>
<name>A0A6L5P2A5_LIMRT</name>
<proteinExistence type="predicted"/>
<evidence type="ECO:0000313" key="2">
    <source>
        <dbReference type="Proteomes" id="UP000472879"/>
    </source>
</evidence>
<dbReference type="RefSeq" id="WP_153704587.1">
    <property type="nucleotide sequence ID" value="NZ_WJNA01000004.1"/>
</dbReference>
<accession>A0A6L5P2A5</accession>
<evidence type="ECO:0000313" key="1">
    <source>
        <dbReference type="EMBL" id="MRH08356.1"/>
    </source>
</evidence>
<dbReference type="EMBL" id="WJNA01000004">
    <property type="protein sequence ID" value="MRH08356.1"/>
    <property type="molecule type" value="Genomic_DNA"/>
</dbReference>
<organism evidence="1 2">
    <name type="scientific">Limosilactobacillus reuteri</name>
    <name type="common">Lactobacillus reuteri</name>
    <dbReference type="NCBI Taxonomy" id="1598"/>
    <lineage>
        <taxon>Bacteria</taxon>
        <taxon>Bacillati</taxon>
        <taxon>Bacillota</taxon>
        <taxon>Bacilli</taxon>
        <taxon>Lactobacillales</taxon>
        <taxon>Lactobacillaceae</taxon>
        <taxon>Limosilactobacillus</taxon>
    </lineage>
</organism>
<reference evidence="1 2" key="1">
    <citation type="submission" date="2019-11" db="EMBL/GenBank/DDBJ databases">
        <title>Draft genome sequence of 12 host-associated Lactobacillus reuteri rodent strains.</title>
        <authorList>
            <person name="Zhang S."/>
            <person name="Ozcam M."/>
            <person name="Van Pijkeren J.P."/>
        </authorList>
    </citation>
    <scope>NUCLEOTIDE SEQUENCE [LARGE SCALE GENOMIC DNA]</scope>
    <source>
        <strain evidence="1 2">Lr4020</strain>
    </source>
</reference>
<dbReference type="AlphaFoldDB" id="A0A6L5P2A5"/>
<sequence>MKKKAIWITIIVLSVLFVFQIPFNLHNNAYYYATHTQQQKNRYPFVTLLDSNYLPASYVSEYTVENDDKRGSYIVTISKKKIETNYDIIEVSDTDIFFSKDYRDENYYLNNNASFSFNQYGTINGYYKRGNPPKNAKQEMDQALKQIQSEIKQNSEKPLINIQWLWNLWFSLPSQYR</sequence>